<feature type="domain" description="Protein kinase" evidence="21">
    <location>
        <begin position="448"/>
        <end position="720"/>
    </location>
</feature>
<dbReference type="AlphaFoldDB" id="A0A5N6R0M1"/>
<evidence type="ECO:0000256" key="20">
    <source>
        <dbReference type="SAM" id="SignalP"/>
    </source>
</evidence>
<feature type="signal peptide" evidence="20">
    <location>
        <begin position="1"/>
        <end position="26"/>
    </location>
</feature>
<dbReference type="PROSITE" id="PS50011">
    <property type="entry name" value="PROTEIN_KINASE_DOM"/>
    <property type="match status" value="1"/>
</dbReference>
<sequence length="736" mass="80930">MGNFWVSFCFLFPALILAMHAPISTAQLPPSETRILFQVQKLLEYPEALQGWTNWTSFCYLPPSPSLKIVCSNNSVTELTISGNRSSPSNSPKPASGRFSVSQQTLSESFSIDSLFTVLTKLSNLKVLSVVSLGLWGPLPAKINRLKSLEVLNISSNFIYGEIPSSIASMSNLRSLVLADNLFNGSVPDLKSLVLLQELNLGDNHLGPEFPSLSNSLVSIILSNNSLRSAIPSKLINFAKLQQFDISSNKFLGPIPSFFFSLPSIQYLSLAENQLSGALPMNISCNEELKLVDVSHNLLIGKLPSCLASKSSNRTVLLSWNCFSGGNSNNQHPYTFCHKEALAVKPPIKSKESSTMNLGLILGIIAAVVAIAGVLGLLILVIFRRTERRRGEDNKFDRPFADKMPVRSSPRSNIDARRLTQTMRQATLGLPPYRVFTLDEIEDVTDNFDQSNLIGEGSQGQLYKGWLRDGSVVLVKCLKLKQKLLSQSLIQHLEVLSKLRHRHLVSILGHCLVTYQDHPNTASTVFLVLEHVPNGSLRDYLKDLRKKEALKWPQRMAITIGVARGVQFLHTGIAPGVVGNNLKMENVLLDDSLSAKISNYNIPLPSKGGSESPLSGQDDHLGSEIAEKEDIYQLGVILLEVITGQLTTSASEVNELKLQLELGLAESASQLRSATDPSFQGTYAYQSLKTTVGITLNCLCKDPRKRPSIEDVLWNLQYSIQVQEGWTSSGNLSTQM</sequence>
<dbReference type="Pfam" id="PF00069">
    <property type="entry name" value="Pkinase"/>
    <property type="match status" value="1"/>
</dbReference>
<evidence type="ECO:0000256" key="12">
    <source>
        <dbReference type="ARBA" id="ARBA00022989"/>
    </source>
</evidence>
<dbReference type="InterPro" id="IPR001611">
    <property type="entry name" value="Leu-rich_rpt"/>
</dbReference>
<evidence type="ECO:0000313" key="23">
    <source>
        <dbReference type="Proteomes" id="UP000327013"/>
    </source>
</evidence>
<dbReference type="Gene3D" id="3.30.200.20">
    <property type="entry name" value="Phosphorylase Kinase, domain 1"/>
    <property type="match status" value="1"/>
</dbReference>
<dbReference type="Pfam" id="PF00560">
    <property type="entry name" value="LRR_1"/>
    <property type="match status" value="2"/>
</dbReference>
<keyword evidence="3" id="KW-0723">Serine/threonine-protein kinase</keyword>
<evidence type="ECO:0000256" key="7">
    <source>
        <dbReference type="ARBA" id="ARBA00022729"/>
    </source>
</evidence>
<dbReference type="EMBL" id="CM017323">
    <property type="protein sequence ID" value="KAE8023306.1"/>
    <property type="molecule type" value="Genomic_DNA"/>
</dbReference>
<dbReference type="SUPFAM" id="SSF56112">
    <property type="entry name" value="Protein kinase-like (PK-like)"/>
    <property type="match status" value="1"/>
</dbReference>
<evidence type="ECO:0000259" key="21">
    <source>
        <dbReference type="PROSITE" id="PS50011"/>
    </source>
</evidence>
<dbReference type="InterPro" id="IPR032675">
    <property type="entry name" value="LRR_dom_sf"/>
</dbReference>
<evidence type="ECO:0000256" key="15">
    <source>
        <dbReference type="ARBA" id="ARBA00023180"/>
    </source>
</evidence>
<proteinExistence type="predicted"/>
<keyword evidence="11" id="KW-0067">ATP-binding</keyword>
<evidence type="ECO:0000256" key="14">
    <source>
        <dbReference type="ARBA" id="ARBA00023170"/>
    </source>
</evidence>
<evidence type="ECO:0000256" key="17">
    <source>
        <dbReference type="ARBA" id="ARBA00048679"/>
    </source>
</evidence>
<organism evidence="22 23">
    <name type="scientific">Carpinus fangiana</name>
    <dbReference type="NCBI Taxonomy" id="176857"/>
    <lineage>
        <taxon>Eukaryota</taxon>
        <taxon>Viridiplantae</taxon>
        <taxon>Streptophyta</taxon>
        <taxon>Embryophyta</taxon>
        <taxon>Tracheophyta</taxon>
        <taxon>Spermatophyta</taxon>
        <taxon>Magnoliopsida</taxon>
        <taxon>eudicotyledons</taxon>
        <taxon>Gunneridae</taxon>
        <taxon>Pentapetalae</taxon>
        <taxon>rosids</taxon>
        <taxon>fabids</taxon>
        <taxon>Fagales</taxon>
        <taxon>Betulaceae</taxon>
        <taxon>Carpinus</taxon>
    </lineage>
</organism>
<keyword evidence="12 19" id="KW-1133">Transmembrane helix</keyword>
<comment type="catalytic activity">
    <reaction evidence="17">
        <text>L-seryl-[protein] + ATP = O-phospho-L-seryl-[protein] + ADP + H(+)</text>
        <dbReference type="Rhea" id="RHEA:17989"/>
        <dbReference type="Rhea" id="RHEA-COMP:9863"/>
        <dbReference type="Rhea" id="RHEA-COMP:11604"/>
        <dbReference type="ChEBI" id="CHEBI:15378"/>
        <dbReference type="ChEBI" id="CHEBI:29999"/>
        <dbReference type="ChEBI" id="CHEBI:30616"/>
        <dbReference type="ChEBI" id="CHEBI:83421"/>
        <dbReference type="ChEBI" id="CHEBI:456216"/>
        <dbReference type="EC" id="2.7.11.1"/>
    </reaction>
</comment>
<evidence type="ECO:0000313" key="22">
    <source>
        <dbReference type="EMBL" id="KAE8023306.1"/>
    </source>
</evidence>
<keyword evidence="7 20" id="KW-0732">Signal</keyword>
<protein>
    <recommendedName>
        <fullName evidence="2">non-specific serine/threonine protein kinase</fullName>
        <ecNumber evidence="2">2.7.11.1</ecNumber>
    </recommendedName>
</protein>
<evidence type="ECO:0000256" key="1">
    <source>
        <dbReference type="ARBA" id="ARBA00004479"/>
    </source>
</evidence>
<dbReference type="PANTHER" id="PTHR48006">
    <property type="entry name" value="LEUCINE-RICH REPEAT-CONTAINING PROTEIN DDB_G0281931-RELATED"/>
    <property type="match status" value="1"/>
</dbReference>
<dbReference type="OrthoDB" id="676979at2759"/>
<dbReference type="PANTHER" id="PTHR48006:SF73">
    <property type="entry name" value="PROTEIN KINASE DOMAIN-CONTAINING PROTEIN"/>
    <property type="match status" value="1"/>
</dbReference>
<dbReference type="GO" id="GO:0005524">
    <property type="term" value="F:ATP binding"/>
    <property type="evidence" value="ECO:0007669"/>
    <property type="project" value="UniProtKB-KW"/>
</dbReference>
<dbReference type="FunFam" id="1.10.510.10:FF:000431">
    <property type="entry name" value="Putative inactive leucine-rich repeat receptor-like protein kinase"/>
    <property type="match status" value="1"/>
</dbReference>
<dbReference type="SUPFAM" id="SSF52058">
    <property type="entry name" value="L domain-like"/>
    <property type="match status" value="1"/>
</dbReference>
<feature type="chain" id="PRO_5024439443" description="non-specific serine/threonine protein kinase" evidence="20">
    <location>
        <begin position="27"/>
        <end position="736"/>
    </location>
</feature>
<evidence type="ECO:0000256" key="13">
    <source>
        <dbReference type="ARBA" id="ARBA00023136"/>
    </source>
</evidence>
<evidence type="ECO:0000256" key="18">
    <source>
        <dbReference type="SAM" id="MobiDB-lite"/>
    </source>
</evidence>
<gene>
    <name evidence="22" type="ORF">FH972_009016</name>
</gene>
<keyword evidence="14" id="KW-0675">Receptor</keyword>
<keyword evidence="5" id="KW-0808">Transferase</keyword>
<dbReference type="InterPro" id="IPR000719">
    <property type="entry name" value="Prot_kinase_dom"/>
</dbReference>
<dbReference type="Proteomes" id="UP000327013">
    <property type="component" value="Chromosome 3"/>
</dbReference>
<dbReference type="FunFam" id="3.80.10.10:FF:000041">
    <property type="entry name" value="LRR receptor-like serine/threonine-protein kinase ERECTA"/>
    <property type="match status" value="1"/>
</dbReference>
<keyword evidence="15" id="KW-0325">Glycoprotein</keyword>
<feature type="compositionally biased region" description="Basic and acidic residues" evidence="18">
    <location>
        <begin position="394"/>
        <end position="405"/>
    </location>
</feature>
<feature type="transmembrane region" description="Helical" evidence="19">
    <location>
        <begin position="358"/>
        <end position="383"/>
    </location>
</feature>
<dbReference type="FunFam" id="3.80.10.10:FF:000673">
    <property type="entry name" value="Probable LRR receptor-like serine/threonine-protein kinase At2g02780"/>
    <property type="match status" value="1"/>
</dbReference>
<evidence type="ECO:0000256" key="5">
    <source>
        <dbReference type="ARBA" id="ARBA00022679"/>
    </source>
</evidence>
<evidence type="ECO:0000256" key="3">
    <source>
        <dbReference type="ARBA" id="ARBA00022527"/>
    </source>
</evidence>
<evidence type="ECO:0000256" key="4">
    <source>
        <dbReference type="ARBA" id="ARBA00022614"/>
    </source>
</evidence>
<dbReference type="Gene3D" id="3.80.10.10">
    <property type="entry name" value="Ribonuclease Inhibitor"/>
    <property type="match status" value="2"/>
</dbReference>
<feature type="region of interest" description="Disordered" evidence="18">
    <location>
        <begin position="394"/>
        <end position="413"/>
    </location>
</feature>
<evidence type="ECO:0000256" key="9">
    <source>
        <dbReference type="ARBA" id="ARBA00022741"/>
    </source>
</evidence>
<keyword evidence="4" id="KW-0433">Leucine-rich repeat</keyword>
<dbReference type="InterPro" id="IPR011009">
    <property type="entry name" value="Kinase-like_dom_sf"/>
</dbReference>
<dbReference type="GO" id="GO:0004674">
    <property type="term" value="F:protein serine/threonine kinase activity"/>
    <property type="evidence" value="ECO:0007669"/>
    <property type="project" value="UniProtKB-KW"/>
</dbReference>
<dbReference type="InterPro" id="IPR051824">
    <property type="entry name" value="LRR_Rcpt-Like_S/T_Kinase"/>
</dbReference>
<keyword evidence="8" id="KW-0677">Repeat</keyword>
<evidence type="ECO:0000256" key="6">
    <source>
        <dbReference type="ARBA" id="ARBA00022692"/>
    </source>
</evidence>
<accession>A0A5N6R0M1</accession>
<keyword evidence="23" id="KW-1185">Reference proteome</keyword>
<keyword evidence="6 19" id="KW-0812">Transmembrane</keyword>
<evidence type="ECO:0000256" key="2">
    <source>
        <dbReference type="ARBA" id="ARBA00012513"/>
    </source>
</evidence>
<dbReference type="EC" id="2.7.11.1" evidence="2"/>
<evidence type="ECO:0000256" key="10">
    <source>
        <dbReference type="ARBA" id="ARBA00022777"/>
    </source>
</evidence>
<keyword evidence="13 19" id="KW-0472">Membrane</keyword>
<name>A0A5N6R0M1_9ROSI</name>
<reference evidence="22 23" key="1">
    <citation type="submission" date="2019-06" db="EMBL/GenBank/DDBJ databases">
        <title>A chromosomal-level reference genome of Carpinus fangiana (Coryloideae, Betulaceae).</title>
        <authorList>
            <person name="Yang X."/>
            <person name="Wang Z."/>
            <person name="Zhang L."/>
            <person name="Hao G."/>
            <person name="Liu J."/>
            <person name="Yang Y."/>
        </authorList>
    </citation>
    <scope>NUCLEOTIDE SEQUENCE [LARGE SCALE GENOMIC DNA]</scope>
    <source>
        <strain evidence="22">Cfa_2016G</strain>
        <tissue evidence="22">Leaf</tissue>
    </source>
</reference>
<comment type="catalytic activity">
    <reaction evidence="16">
        <text>L-threonyl-[protein] + ATP = O-phospho-L-threonyl-[protein] + ADP + H(+)</text>
        <dbReference type="Rhea" id="RHEA:46608"/>
        <dbReference type="Rhea" id="RHEA-COMP:11060"/>
        <dbReference type="Rhea" id="RHEA-COMP:11605"/>
        <dbReference type="ChEBI" id="CHEBI:15378"/>
        <dbReference type="ChEBI" id="CHEBI:30013"/>
        <dbReference type="ChEBI" id="CHEBI:30616"/>
        <dbReference type="ChEBI" id="CHEBI:61977"/>
        <dbReference type="ChEBI" id="CHEBI:456216"/>
        <dbReference type="EC" id="2.7.11.1"/>
    </reaction>
</comment>
<evidence type="ECO:0000256" key="8">
    <source>
        <dbReference type="ARBA" id="ARBA00022737"/>
    </source>
</evidence>
<keyword evidence="9" id="KW-0547">Nucleotide-binding</keyword>
<evidence type="ECO:0000256" key="11">
    <source>
        <dbReference type="ARBA" id="ARBA00022840"/>
    </source>
</evidence>
<evidence type="ECO:0000256" key="16">
    <source>
        <dbReference type="ARBA" id="ARBA00047899"/>
    </source>
</evidence>
<dbReference type="Gene3D" id="1.10.510.10">
    <property type="entry name" value="Transferase(Phosphotransferase) domain 1"/>
    <property type="match status" value="1"/>
</dbReference>
<evidence type="ECO:0000256" key="19">
    <source>
        <dbReference type="SAM" id="Phobius"/>
    </source>
</evidence>
<comment type="subcellular location">
    <subcellularLocation>
        <location evidence="1">Membrane</location>
        <topology evidence="1">Single-pass type I membrane protein</topology>
    </subcellularLocation>
</comment>
<dbReference type="GO" id="GO:0016020">
    <property type="term" value="C:membrane"/>
    <property type="evidence" value="ECO:0007669"/>
    <property type="project" value="UniProtKB-SubCell"/>
</dbReference>
<keyword evidence="10" id="KW-0418">Kinase</keyword>
<dbReference type="FunFam" id="3.30.200.20:FF:000801">
    <property type="entry name" value="Probable LRR receptor-like serine/threonine-protein kinase At2g02780"/>
    <property type="match status" value="1"/>
</dbReference>